<keyword evidence="4" id="KW-0808">Transferase</keyword>
<dbReference type="InterPro" id="IPR029044">
    <property type="entry name" value="Nucleotide-diphossugar_trans"/>
</dbReference>
<dbReference type="AlphaFoldDB" id="A0A369W5W6"/>
<feature type="domain" description="MobA-like NTP transferase" evidence="3">
    <location>
        <begin position="55"/>
        <end position="214"/>
    </location>
</feature>
<organism evidence="4 5">
    <name type="scientific">Pelagibacterium lacus</name>
    <dbReference type="NCBI Taxonomy" id="2282655"/>
    <lineage>
        <taxon>Bacteria</taxon>
        <taxon>Pseudomonadati</taxon>
        <taxon>Pseudomonadota</taxon>
        <taxon>Alphaproteobacteria</taxon>
        <taxon>Hyphomicrobiales</taxon>
        <taxon>Devosiaceae</taxon>
        <taxon>Pelagibacterium</taxon>
    </lineage>
</organism>
<dbReference type="InterPro" id="IPR025877">
    <property type="entry name" value="MobA-like_NTP_Trfase"/>
</dbReference>
<feature type="region of interest" description="Disordered" evidence="2">
    <location>
        <begin position="1"/>
        <end position="45"/>
    </location>
</feature>
<dbReference type="EMBL" id="QQNH01000006">
    <property type="protein sequence ID" value="RDE09417.1"/>
    <property type="molecule type" value="Genomic_DNA"/>
</dbReference>
<proteinExistence type="predicted"/>
<reference evidence="5" key="1">
    <citation type="submission" date="2018-07" db="EMBL/GenBank/DDBJ databases">
        <authorList>
            <person name="Liu B.-T."/>
            <person name="Du Z."/>
        </authorList>
    </citation>
    <scope>NUCLEOTIDE SEQUENCE [LARGE SCALE GENOMIC DNA]</scope>
    <source>
        <strain evidence="5">XYN52</strain>
    </source>
</reference>
<dbReference type="Proteomes" id="UP000253759">
    <property type="component" value="Unassembled WGS sequence"/>
</dbReference>
<dbReference type="CDD" id="cd04182">
    <property type="entry name" value="GT_2_like_f"/>
    <property type="match status" value="1"/>
</dbReference>
<evidence type="ECO:0000313" key="4">
    <source>
        <dbReference type="EMBL" id="RDE09417.1"/>
    </source>
</evidence>
<gene>
    <name evidence="4" type="ORF">DVH29_06320</name>
</gene>
<keyword evidence="5" id="KW-1185">Reference proteome</keyword>
<dbReference type="PANTHER" id="PTHR43777:SF1">
    <property type="entry name" value="MOLYBDENUM COFACTOR CYTIDYLYLTRANSFERASE"/>
    <property type="match status" value="1"/>
</dbReference>
<comment type="caution">
    <text evidence="4">The sequence shown here is derived from an EMBL/GenBank/DDBJ whole genome shotgun (WGS) entry which is preliminary data.</text>
</comment>
<dbReference type="SUPFAM" id="SSF53448">
    <property type="entry name" value="Nucleotide-diphospho-sugar transferases"/>
    <property type="match status" value="1"/>
</dbReference>
<accession>A0A369W5W6</accession>
<name>A0A369W5W6_9HYPH</name>
<feature type="compositionally biased region" description="Basic and acidic residues" evidence="2">
    <location>
        <begin position="1"/>
        <end position="16"/>
    </location>
</feature>
<protein>
    <submittedName>
        <fullName evidence="4">Nucleotidyltransferase family protein</fullName>
    </submittedName>
</protein>
<dbReference type="Pfam" id="PF12804">
    <property type="entry name" value="NTP_transf_3"/>
    <property type="match status" value="1"/>
</dbReference>
<dbReference type="PANTHER" id="PTHR43777">
    <property type="entry name" value="MOLYBDENUM COFACTOR CYTIDYLYLTRANSFERASE"/>
    <property type="match status" value="1"/>
</dbReference>
<evidence type="ECO:0000259" key="3">
    <source>
        <dbReference type="Pfam" id="PF12804"/>
    </source>
</evidence>
<evidence type="ECO:0000313" key="5">
    <source>
        <dbReference type="Proteomes" id="UP000253759"/>
    </source>
</evidence>
<evidence type="ECO:0000256" key="1">
    <source>
        <dbReference type="ARBA" id="ARBA00022842"/>
    </source>
</evidence>
<dbReference type="Gene3D" id="3.90.550.10">
    <property type="entry name" value="Spore Coat Polysaccharide Biosynthesis Protein SpsA, Chain A"/>
    <property type="match status" value="1"/>
</dbReference>
<keyword evidence="1" id="KW-0460">Magnesium</keyword>
<sequence length="244" mass="25507">MGAADADRRAGADRRHAGGRGRQRPGAQRRPGPRPPARRRRRPRPMIALEQCATLVLAAGASRRFGADNKLLAEIEGRPMVEHILMRIAALPFAQRLAVVDDLEGPVAGIARRHGITPVLSPDAATGMGASLAAGAKALGSESAAVFVLLGDMPFVPAAIFAALAARLEDPVSIARPRTPQGPGHPVLFARRHFSALAGLEGDSGAGAVIAAHRDHLDWVDTTETGCIADFDTTAALAAWRGSV</sequence>
<evidence type="ECO:0000256" key="2">
    <source>
        <dbReference type="SAM" id="MobiDB-lite"/>
    </source>
</evidence>
<dbReference type="GO" id="GO:0016779">
    <property type="term" value="F:nucleotidyltransferase activity"/>
    <property type="evidence" value="ECO:0007669"/>
    <property type="project" value="UniProtKB-ARBA"/>
</dbReference>